<proteinExistence type="predicted"/>
<dbReference type="RefSeq" id="WP_163799332.1">
    <property type="nucleotide sequence ID" value="NZ_AP022588.1"/>
</dbReference>
<dbReference type="Gene3D" id="3.40.50.410">
    <property type="entry name" value="von Willebrand factor, type A domain"/>
    <property type="match status" value="1"/>
</dbReference>
<dbReference type="InterPro" id="IPR002035">
    <property type="entry name" value="VWF_A"/>
</dbReference>
<feature type="compositionally biased region" description="Acidic residues" evidence="1">
    <location>
        <begin position="82"/>
        <end position="101"/>
    </location>
</feature>
<feature type="compositionally biased region" description="Basic and acidic residues" evidence="1">
    <location>
        <begin position="56"/>
        <end position="81"/>
    </location>
</feature>
<evidence type="ECO:0000313" key="5">
    <source>
        <dbReference type="Proteomes" id="UP000467193"/>
    </source>
</evidence>
<dbReference type="Proteomes" id="UP000467193">
    <property type="component" value="Chromosome"/>
</dbReference>
<keyword evidence="5" id="KW-1185">Reference proteome</keyword>
<dbReference type="SMART" id="SM00327">
    <property type="entry name" value="VWA"/>
    <property type="match status" value="1"/>
</dbReference>
<evidence type="ECO:0000256" key="2">
    <source>
        <dbReference type="SAM" id="Phobius"/>
    </source>
</evidence>
<reference evidence="4 5" key="1">
    <citation type="journal article" date="2019" name="Emerg. Microbes Infect.">
        <title>Comprehensive subspecies identification of 175 nontuberculous mycobacteria species based on 7547 genomic profiles.</title>
        <authorList>
            <person name="Matsumoto Y."/>
            <person name="Kinjo T."/>
            <person name="Motooka D."/>
            <person name="Nabeya D."/>
            <person name="Jung N."/>
            <person name="Uechi K."/>
            <person name="Horii T."/>
            <person name="Iida T."/>
            <person name="Fujita J."/>
            <person name="Nakamura S."/>
        </authorList>
    </citation>
    <scope>NUCLEOTIDE SEQUENCE [LARGE SCALE GENOMIC DNA]</scope>
    <source>
        <strain evidence="4 5">JCM 17899</strain>
    </source>
</reference>
<dbReference type="Pfam" id="PF13531">
    <property type="entry name" value="SBP_bac_11"/>
    <property type="match status" value="1"/>
</dbReference>
<evidence type="ECO:0000313" key="4">
    <source>
        <dbReference type="EMBL" id="BBY30089.1"/>
    </source>
</evidence>
<sequence length="712" mass="73926">MGRHSVPDPDDSDDRRPPTPAGDDVGEPDPSVENRPADDDFVAQTYGGPAEPGAEPDYRDDAYWHGQRDARYEEPTERPSEDVDDYDDHDDDYDDYDEDEGDHGPADESPTRAFASSPPRPPSGPQHGGEWEGGEWTGSHRAIQPKRRGVSVGVIVALVTVVVVVAGVIVWRFLGDALSNRSQVSAARCVEGELVVAVVADPSIADQVQTLAEQYNGNAAPVGDKCVKVDVQRGDSNQVIDGFGAAWPGDLGQKPALWIPASSVSEARLETASGAQTISDSRSLVTSPVMLAVRPQLQAALGQRTWADLPALQSNRAALDGLGLSGWGGLRLALPTEGDADATYLAAEAVAVEAAPAGAPATAGASAINTLLNGRPELADATLSTAIDALLAGSNAADSSVHAVATTEQQLFQRGKDLPDAKDKLAGWLPSGPSAVADYPTVLLSGDWLSQEQVSAASEFARFLRKPEALTEFGNAGFRVDGATPPDSDVTDFGTVGAPVAAGDAATRATLAEAVASPAQNPAVTIMLDQSMNVDEGGRSRVANVTAGLADRIGALPPTAAVGLWTFDGVAGRNEVALGPLSDPVGGQPRSTALTDNLRGQVASGGGAVSFTTMRLVYNEANVNYREGQPNSVLVITSGPHTDQSLDGQGLQDVVRSAFQQAKPVAVNVIDFGSDPDRATWEALSQITGGSYQNLSASTGPELQAALTSVVG</sequence>
<feature type="domain" description="VWFA" evidence="3">
    <location>
        <begin position="523"/>
        <end position="711"/>
    </location>
</feature>
<dbReference type="InterPro" id="IPR036465">
    <property type="entry name" value="vWFA_dom_sf"/>
</dbReference>
<gene>
    <name evidence="4" type="ORF">MSEDJ_41850</name>
</gene>
<keyword evidence="2" id="KW-1133">Transmembrane helix</keyword>
<keyword evidence="2" id="KW-0472">Membrane</keyword>
<keyword evidence="2" id="KW-0812">Transmembrane</keyword>
<evidence type="ECO:0000256" key="1">
    <source>
        <dbReference type="SAM" id="MobiDB-lite"/>
    </source>
</evidence>
<dbReference type="EMBL" id="AP022588">
    <property type="protein sequence ID" value="BBY30089.1"/>
    <property type="molecule type" value="Genomic_DNA"/>
</dbReference>
<dbReference type="SUPFAM" id="SSF53300">
    <property type="entry name" value="vWA-like"/>
    <property type="match status" value="1"/>
</dbReference>
<name>A0A7I7QUP1_9MYCO</name>
<accession>A0A7I7QUP1</accession>
<organism evidence="4 5">
    <name type="scientific">Mycolicibacterium sediminis</name>
    <dbReference type="NCBI Taxonomy" id="1286180"/>
    <lineage>
        <taxon>Bacteria</taxon>
        <taxon>Bacillati</taxon>
        <taxon>Actinomycetota</taxon>
        <taxon>Actinomycetes</taxon>
        <taxon>Mycobacteriales</taxon>
        <taxon>Mycobacteriaceae</taxon>
        <taxon>Mycolicibacterium</taxon>
    </lineage>
</organism>
<dbReference type="KEGG" id="msei:MSEDJ_41850"/>
<dbReference type="PROSITE" id="PS50234">
    <property type="entry name" value="VWFA"/>
    <property type="match status" value="1"/>
</dbReference>
<feature type="region of interest" description="Disordered" evidence="1">
    <location>
        <begin position="1"/>
        <end position="137"/>
    </location>
</feature>
<dbReference type="Pfam" id="PF00092">
    <property type="entry name" value="VWA"/>
    <property type="match status" value="1"/>
</dbReference>
<evidence type="ECO:0000259" key="3">
    <source>
        <dbReference type="PROSITE" id="PS50234"/>
    </source>
</evidence>
<dbReference type="AlphaFoldDB" id="A0A7I7QUP1"/>
<protein>
    <recommendedName>
        <fullName evidence="3">VWFA domain-containing protein</fullName>
    </recommendedName>
</protein>
<feature type="transmembrane region" description="Helical" evidence="2">
    <location>
        <begin position="150"/>
        <end position="174"/>
    </location>
</feature>